<dbReference type="EMBL" id="JABCKI010006232">
    <property type="protein sequence ID" value="KAG5634919.1"/>
    <property type="molecule type" value="Genomic_DNA"/>
</dbReference>
<evidence type="ECO:0000313" key="1">
    <source>
        <dbReference type="EMBL" id="KAG5634919.1"/>
    </source>
</evidence>
<evidence type="ECO:0000313" key="2">
    <source>
        <dbReference type="Proteomes" id="UP000717328"/>
    </source>
</evidence>
<comment type="caution">
    <text evidence="1">The sequence shown here is derived from an EMBL/GenBank/DDBJ whole genome shotgun (WGS) entry which is preliminary data.</text>
</comment>
<reference evidence="1" key="2">
    <citation type="submission" date="2021-10" db="EMBL/GenBank/DDBJ databases">
        <title>Phylogenomics reveals ancestral predisposition of the termite-cultivated fungus Termitomyces towards a domesticated lifestyle.</title>
        <authorList>
            <person name="Auxier B."/>
            <person name="Grum-Grzhimaylo A."/>
            <person name="Cardenas M.E."/>
            <person name="Lodge J.D."/>
            <person name="Laessoe T."/>
            <person name="Pedersen O."/>
            <person name="Smith M.E."/>
            <person name="Kuyper T.W."/>
            <person name="Franco-Molano E.A."/>
            <person name="Baroni T.J."/>
            <person name="Aanen D.K."/>
        </authorList>
    </citation>
    <scope>NUCLEOTIDE SEQUENCE</scope>
    <source>
        <strain evidence="1">D49</strain>
    </source>
</reference>
<organism evidence="1 2">
    <name type="scientific">Sphagnurus paluster</name>
    <dbReference type="NCBI Taxonomy" id="117069"/>
    <lineage>
        <taxon>Eukaryota</taxon>
        <taxon>Fungi</taxon>
        <taxon>Dikarya</taxon>
        <taxon>Basidiomycota</taxon>
        <taxon>Agaricomycotina</taxon>
        <taxon>Agaricomycetes</taxon>
        <taxon>Agaricomycetidae</taxon>
        <taxon>Agaricales</taxon>
        <taxon>Tricholomatineae</taxon>
        <taxon>Lyophyllaceae</taxon>
        <taxon>Sphagnurus</taxon>
    </lineage>
</organism>
<dbReference type="Proteomes" id="UP000717328">
    <property type="component" value="Unassembled WGS sequence"/>
</dbReference>
<sequence>MEPDPYIVRVLSEFTKETYDLKSSSQKKIKLVLHWEIDIKEMNIFTVNEFAIGKPPVGNDGQVQVPHTNKSLVQVMGYVEKLVDIGDKIAEVHPYATTAWKILKAGQEILQGQLDRYTKVQQLWEVIAETLDFMNEANPLAKIKGLEKHVQAIVLQLYDAICFLEKYHTKSFLENLVQGTLDSATNKTLDQFIKSFDDLKSKFIHSVSVDHWKISKSIQDLIEKSQYYDLANYTWGTLK</sequence>
<reference evidence="1" key="1">
    <citation type="submission" date="2021-02" db="EMBL/GenBank/DDBJ databases">
        <authorList>
            <person name="Nieuwenhuis M."/>
            <person name="Van De Peppel L.J.J."/>
        </authorList>
    </citation>
    <scope>NUCLEOTIDE SEQUENCE</scope>
    <source>
        <strain evidence="1">D49</strain>
    </source>
</reference>
<protein>
    <submittedName>
        <fullName evidence="1">Uncharacterized protein</fullName>
    </submittedName>
</protein>
<name>A0A9P7K392_9AGAR</name>
<keyword evidence="2" id="KW-1185">Reference proteome</keyword>
<dbReference type="AlphaFoldDB" id="A0A9P7K392"/>
<dbReference type="OrthoDB" id="5967843at2759"/>
<accession>A0A9P7K392</accession>
<gene>
    <name evidence="1" type="ORF">H0H81_000322</name>
</gene>
<proteinExistence type="predicted"/>